<dbReference type="PANTHER" id="PTHR48107:SF7">
    <property type="entry name" value="RE15974P"/>
    <property type="match status" value="1"/>
</dbReference>
<evidence type="ECO:0000313" key="3">
    <source>
        <dbReference type="EMBL" id="MBD9721699.1"/>
    </source>
</evidence>
<protein>
    <submittedName>
        <fullName evidence="3">SDR family oxidoreductase</fullName>
    </submittedName>
</protein>
<dbReference type="SUPFAM" id="SSF51735">
    <property type="entry name" value="NAD(P)-binding Rossmann-fold domains"/>
    <property type="match status" value="1"/>
</dbReference>
<proteinExistence type="inferred from homology"/>
<comment type="caution">
    <text evidence="3">The sequence shown here is derived from an EMBL/GenBank/DDBJ whole genome shotgun (WGS) entry which is preliminary data.</text>
</comment>
<keyword evidence="2" id="KW-0560">Oxidoreductase</keyword>
<dbReference type="InterPro" id="IPR036291">
    <property type="entry name" value="NAD(P)-bd_dom_sf"/>
</dbReference>
<dbReference type="Proteomes" id="UP000661025">
    <property type="component" value="Unassembled WGS sequence"/>
</dbReference>
<dbReference type="PRINTS" id="PR00080">
    <property type="entry name" value="SDRFAMILY"/>
</dbReference>
<dbReference type="RefSeq" id="WP_086798014.1">
    <property type="nucleotide sequence ID" value="NZ_CP119182.1"/>
</dbReference>
<dbReference type="PANTHER" id="PTHR48107">
    <property type="entry name" value="NADPH-DEPENDENT ALDEHYDE REDUCTASE-LIKE PROTEIN, CHLOROPLASTIC-RELATED"/>
    <property type="match status" value="1"/>
</dbReference>
<dbReference type="FunFam" id="3.40.50.720:FF:000084">
    <property type="entry name" value="Short-chain dehydrogenase reductase"/>
    <property type="match status" value="1"/>
</dbReference>
<dbReference type="EMBL" id="JACYXT010000001">
    <property type="protein sequence ID" value="MBD9721699.1"/>
    <property type="molecule type" value="Genomic_DNA"/>
</dbReference>
<dbReference type="InterPro" id="IPR020904">
    <property type="entry name" value="Sc_DH/Rdtase_CS"/>
</dbReference>
<reference evidence="3" key="1">
    <citation type="submission" date="2020-09" db="EMBL/GenBank/DDBJ databases">
        <title>Streptomyces canutascabiei sp. nov., which causes potato common scab and is distributed across the world.</title>
        <authorList>
            <person name="Nguyen H.P."/>
            <person name="Weisberg A.J."/>
            <person name="Chang J.H."/>
            <person name="Clarke C.R."/>
        </authorList>
    </citation>
    <scope>NUCLEOTIDE SEQUENCE</scope>
    <source>
        <strain evidence="3">ID-01-6.2a</strain>
    </source>
</reference>
<dbReference type="Gene3D" id="3.40.50.720">
    <property type="entry name" value="NAD(P)-binding Rossmann-like Domain"/>
    <property type="match status" value="1"/>
</dbReference>
<dbReference type="GeneID" id="79929490"/>
<dbReference type="PRINTS" id="PR00081">
    <property type="entry name" value="GDHRDH"/>
</dbReference>
<dbReference type="Pfam" id="PF13561">
    <property type="entry name" value="adh_short_C2"/>
    <property type="match status" value="1"/>
</dbReference>
<accession>A0A927KXS9</accession>
<evidence type="ECO:0000256" key="2">
    <source>
        <dbReference type="ARBA" id="ARBA00023002"/>
    </source>
</evidence>
<gene>
    <name evidence="3" type="ORF">IHE70_00290</name>
</gene>
<organism evidence="3 4">
    <name type="scientific">Streptomyces caniscabiei</name>
    <dbReference type="NCBI Taxonomy" id="2746961"/>
    <lineage>
        <taxon>Bacteria</taxon>
        <taxon>Bacillati</taxon>
        <taxon>Actinomycetota</taxon>
        <taxon>Actinomycetes</taxon>
        <taxon>Kitasatosporales</taxon>
        <taxon>Streptomycetaceae</taxon>
        <taxon>Streptomyces</taxon>
    </lineage>
</organism>
<evidence type="ECO:0000256" key="1">
    <source>
        <dbReference type="ARBA" id="ARBA00006484"/>
    </source>
</evidence>
<dbReference type="PROSITE" id="PS00061">
    <property type="entry name" value="ADH_SHORT"/>
    <property type="match status" value="1"/>
</dbReference>
<dbReference type="AlphaFoldDB" id="A0A927KXS9"/>
<evidence type="ECO:0000313" key="4">
    <source>
        <dbReference type="Proteomes" id="UP000661025"/>
    </source>
</evidence>
<comment type="similarity">
    <text evidence="1">Belongs to the short-chain dehydrogenases/reductases (SDR) family.</text>
</comment>
<name>A0A927KXS9_9ACTN</name>
<dbReference type="GO" id="GO:0016614">
    <property type="term" value="F:oxidoreductase activity, acting on CH-OH group of donors"/>
    <property type="evidence" value="ECO:0007669"/>
    <property type="project" value="UniProtKB-ARBA"/>
</dbReference>
<sequence>MSLNGKVAIVTGASRGIGRATAERLGREGAAVVVNYQNNAEAAEETVKAITGAGGKAVAVRADVSVAADVAALYDTAVKEFGGVDIVVNNAATVAAAPVEYISEEDFDRLVATNLKSVFLSHQQATKHLRDGGRVVNLSAGLPSGAIAFLGAYGATKVGVEVLTRSLAHALGERGITVNAVAPGPTDTDMLAPEARANLDTLIAQTPLRKLGQPGDIADVVAFLAGEDGRWLTGQTIHANGGFA</sequence>
<dbReference type="InterPro" id="IPR002347">
    <property type="entry name" value="SDR_fam"/>
</dbReference>